<keyword evidence="3" id="KW-1185">Reference proteome</keyword>
<evidence type="ECO:0000313" key="2">
    <source>
        <dbReference type="EMBL" id="MEN3068352.1"/>
    </source>
</evidence>
<accession>A0ABU9YXF1</accession>
<dbReference type="NCBIfam" id="TIGR02001">
    <property type="entry name" value="gcw_chp"/>
    <property type="match status" value="1"/>
</dbReference>
<feature type="chain" id="PRO_5045216346" evidence="1">
    <location>
        <begin position="21"/>
        <end position="271"/>
    </location>
</feature>
<reference evidence="2 3" key="1">
    <citation type="journal article" date="2018" name="Int. J. Syst. Evol. Microbiol.">
        <title>Uliginosibacterium sediminicola sp. nov., isolated from freshwater sediment.</title>
        <authorList>
            <person name="Hwang W.M."/>
            <person name="Kim S.M."/>
            <person name="Kang K."/>
            <person name="Ahn T.Y."/>
        </authorList>
    </citation>
    <scope>NUCLEOTIDE SEQUENCE [LARGE SCALE GENOMIC DNA]</scope>
    <source>
        <strain evidence="2 3">M1-21</strain>
    </source>
</reference>
<evidence type="ECO:0000313" key="3">
    <source>
        <dbReference type="Proteomes" id="UP001410394"/>
    </source>
</evidence>
<dbReference type="EMBL" id="JBDIVE010000003">
    <property type="protein sequence ID" value="MEN3068352.1"/>
    <property type="molecule type" value="Genomic_DNA"/>
</dbReference>
<evidence type="ECO:0000256" key="1">
    <source>
        <dbReference type="SAM" id="SignalP"/>
    </source>
</evidence>
<dbReference type="RefSeq" id="WP_345919121.1">
    <property type="nucleotide sequence ID" value="NZ_JBDIVE010000003.1"/>
</dbReference>
<proteinExistence type="predicted"/>
<dbReference type="InterPro" id="IPR010239">
    <property type="entry name" value="CHP02001"/>
</dbReference>
<gene>
    <name evidence="2" type="ORF">ABDB84_07665</name>
</gene>
<keyword evidence="1" id="KW-0732">Signal</keyword>
<protein>
    <submittedName>
        <fullName evidence="2">TorF family putative porin</fullName>
    </submittedName>
</protein>
<sequence length="271" mass="29367">MQHNKILIAALLALCHSAHGEEAATPPALTMTATYASDYIFRGMTQTWGSPAAQASIDYAHASGAFASLWASNISPKQYAGGHTEIDLSGGYRGAITDDIGYVLGAIHVFYPGANYNKVTYAQFDSQKYDFTEANAALSYKWLSAKLSYSLTDLLGFNTKTGYTGKSKGSTYFEVNADIPLPQDFTAGLHFGHQHVKAKLSTPTAGGTTDPDFSDVRLSLGKRFANDWAANIAWTRNLASSFFNQTPSNYKLSDTYDVGKSRVSLTLSKTF</sequence>
<dbReference type="Proteomes" id="UP001410394">
    <property type="component" value="Unassembled WGS sequence"/>
</dbReference>
<organism evidence="2 3">
    <name type="scientific">Uliginosibacterium sediminicola</name>
    <dbReference type="NCBI Taxonomy" id="2024550"/>
    <lineage>
        <taxon>Bacteria</taxon>
        <taxon>Pseudomonadati</taxon>
        <taxon>Pseudomonadota</taxon>
        <taxon>Betaproteobacteria</taxon>
        <taxon>Rhodocyclales</taxon>
        <taxon>Zoogloeaceae</taxon>
        <taxon>Uliginosibacterium</taxon>
    </lineage>
</organism>
<feature type="signal peptide" evidence="1">
    <location>
        <begin position="1"/>
        <end position="20"/>
    </location>
</feature>
<dbReference type="Pfam" id="PF09694">
    <property type="entry name" value="Gcw_chp"/>
    <property type="match status" value="1"/>
</dbReference>
<comment type="caution">
    <text evidence="2">The sequence shown here is derived from an EMBL/GenBank/DDBJ whole genome shotgun (WGS) entry which is preliminary data.</text>
</comment>
<name>A0ABU9YXF1_9RHOO</name>